<gene>
    <name evidence="1" type="ORF">VSR83_11990</name>
</gene>
<name>A0ACC6RGR6_9BURK</name>
<proteinExistence type="predicted"/>
<dbReference type="EMBL" id="JAYMRU010000007">
    <property type="protein sequence ID" value="MEM5400803.1"/>
    <property type="molecule type" value="Genomic_DNA"/>
</dbReference>
<protein>
    <submittedName>
        <fullName evidence="1">Uncharacterized protein</fullName>
    </submittedName>
</protein>
<evidence type="ECO:0000313" key="2">
    <source>
        <dbReference type="Proteomes" id="UP001392318"/>
    </source>
</evidence>
<sequence length="73" mass="8418">MNAEHGVMWVPLTDSMTVCLFSRFPEGNADRYLGRVLYRKGKWRVLIGFEDQDVEMDDKKEAMAVCMALARMS</sequence>
<evidence type="ECO:0000313" key="1">
    <source>
        <dbReference type="EMBL" id="MEM5400803.1"/>
    </source>
</evidence>
<comment type="caution">
    <text evidence="1">The sequence shown here is derived from an EMBL/GenBank/DDBJ whole genome shotgun (WGS) entry which is preliminary data.</text>
</comment>
<dbReference type="Proteomes" id="UP001392318">
    <property type="component" value="Unassembled WGS sequence"/>
</dbReference>
<reference evidence="1" key="1">
    <citation type="submission" date="2024-01" db="EMBL/GenBank/DDBJ databases">
        <title>The diversity of rhizobia nodulating Mimosa spp. in eleven states of Brazil covering several biomes is determined by host plant, location, and edaphic factors.</title>
        <authorList>
            <person name="Rouws L."/>
            <person name="Barauna A."/>
            <person name="Beukes C."/>
            <person name="De Faria S.M."/>
            <person name="Gross E."/>
            <person name="Dos Reis Junior F.B."/>
            <person name="Simon M."/>
            <person name="Maluk M."/>
            <person name="Odee D.W."/>
            <person name="Kenicer G."/>
            <person name="Young J.P.W."/>
            <person name="Reis V.M."/>
            <person name="Zilli J."/>
            <person name="James E.K."/>
        </authorList>
    </citation>
    <scope>NUCLEOTIDE SEQUENCE</scope>
    <source>
        <strain evidence="1">JPY452</strain>
    </source>
</reference>
<keyword evidence="2" id="KW-1185">Reference proteome</keyword>
<organism evidence="1 2">
    <name type="scientific">Paraburkholderia unamae</name>
    <dbReference type="NCBI Taxonomy" id="219649"/>
    <lineage>
        <taxon>Bacteria</taxon>
        <taxon>Pseudomonadati</taxon>
        <taxon>Pseudomonadota</taxon>
        <taxon>Betaproteobacteria</taxon>
        <taxon>Burkholderiales</taxon>
        <taxon>Burkholderiaceae</taxon>
        <taxon>Paraburkholderia</taxon>
    </lineage>
</organism>
<accession>A0ACC6RGR6</accession>